<dbReference type="Proteomes" id="UP000252985">
    <property type="component" value="Chromosome"/>
</dbReference>
<dbReference type="Proteomes" id="UP000253273">
    <property type="component" value="Chromosome"/>
</dbReference>
<name>A0A345E679_9EURY</name>
<dbReference type="EMBL" id="CP031150">
    <property type="protein sequence ID" value="AXG07701.1"/>
    <property type="molecule type" value="Genomic_DNA"/>
</dbReference>
<dbReference type="GeneID" id="37288385"/>
<reference evidence="3 4" key="1">
    <citation type="submission" date="2018-07" db="EMBL/GenBank/DDBJ databases">
        <title>Genome sequences of Haloplanus sp. CBA1112.</title>
        <authorList>
            <person name="Kim Y.B."/>
            <person name="Roh S.W."/>
        </authorList>
    </citation>
    <scope>NUCLEOTIDE SEQUENCE [LARGE SCALE GENOMIC DNA]</scope>
    <source>
        <strain evidence="3 4">CBA1112</strain>
    </source>
</reference>
<keyword evidence="5" id="KW-1185">Reference proteome</keyword>
<feature type="domain" description="DUF7129" evidence="1">
    <location>
        <begin position="6"/>
        <end position="49"/>
    </location>
</feature>
<organism evidence="2 5">
    <name type="scientific">Haloplanus rubicundus</name>
    <dbReference type="NCBI Taxonomy" id="1547898"/>
    <lineage>
        <taxon>Archaea</taxon>
        <taxon>Methanobacteriati</taxon>
        <taxon>Methanobacteriota</taxon>
        <taxon>Stenosarchaea group</taxon>
        <taxon>Halobacteria</taxon>
        <taxon>Halobacteriales</taxon>
        <taxon>Haloferacaceae</taxon>
        <taxon>Haloplanus</taxon>
    </lineage>
</organism>
<accession>A0A345EFZ8</accession>
<dbReference type="KEGG" id="haj:DU500_15385"/>
<dbReference type="AlphaFoldDB" id="A0A345E679"/>
<accession>A0A345E679</accession>
<sequence length="49" mass="5536">MRHNLIDPYTPGRGYYECRTCTHRVVSEDRLTTCPACGAGVRNLAVPRE</sequence>
<dbReference type="RefSeq" id="WP_114586823.1">
    <property type="nucleotide sequence ID" value="NZ_CP031148.1"/>
</dbReference>
<dbReference type="OrthoDB" id="280213at2157"/>
<proteinExistence type="predicted"/>
<dbReference type="NCBIfam" id="NF033497">
    <property type="entry name" value="rubre_like_arch"/>
    <property type="match status" value="1"/>
</dbReference>
<evidence type="ECO:0000313" key="2">
    <source>
        <dbReference type="EMBL" id="AXG07701.1"/>
    </source>
</evidence>
<dbReference type="InterPro" id="IPR055553">
    <property type="entry name" value="DUF7129"/>
</dbReference>
<evidence type="ECO:0000313" key="5">
    <source>
        <dbReference type="Proteomes" id="UP000253273"/>
    </source>
</evidence>
<evidence type="ECO:0000259" key="1">
    <source>
        <dbReference type="Pfam" id="PF23455"/>
    </source>
</evidence>
<evidence type="ECO:0000313" key="4">
    <source>
        <dbReference type="Proteomes" id="UP000252985"/>
    </source>
</evidence>
<evidence type="ECO:0000313" key="3">
    <source>
        <dbReference type="EMBL" id="AXG11120.1"/>
    </source>
</evidence>
<gene>
    <name evidence="3" type="ORF">DU484_15365</name>
    <name evidence="2" type="ORF">DU500_15385</name>
</gene>
<dbReference type="KEGG" id="haq:DU484_15365"/>
<dbReference type="EMBL" id="CP031148">
    <property type="protein sequence ID" value="AXG11120.1"/>
    <property type="molecule type" value="Genomic_DNA"/>
</dbReference>
<dbReference type="Pfam" id="PF23455">
    <property type="entry name" value="DUF7129"/>
    <property type="match status" value="1"/>
</dbReference>
<reference evidence="2 5" key="2">
    <citation type="submission" date="2018-07" db="EMBL/GenBank/DDBJ databases">
        <title>Genome sequences of Haloplanus sp. CBA1113.</title>
        <authorList>
            <person name="Kim Y.B."/>
            <person name="Roh S.W."/>
        </authorList>
    </citation>
    <scope>NUCLEOTIDE SEQUENCE [LARGE SCALE GENOMIC DNA]</scope>
    <source>
        <strain evidence="2 5">CBA1113</strain>
    </source>
</reference>
<protein>
    <submittedName>
        <fullName evidence="2">Rubrerythrin-like domain-containing protein</fullName>
    </submittedName>
</protein>
<dbReference type="SUPFAM" id="SSF57802">
    <property type="entry name" value="Rubredoxin-like"/>
    <property type="match status" value="1"/>
</dbReference>